<feature type="binding site" evidence="5">
    <location>
        <begin position="288"/>
        <end position="290"/>
    </location>
    <ligand>
        <name>NAD(+)</name>
        <dbReference type="ChEBI" id="CHEBI:57540"/>
    </ligand>
</feature>
<evidence type="ECO:0000256" key="2">
    <source>
        <dbReference type="ARBA" id="ARBA00022723"/>
    </source>
</evidence>
<dbReference type="InterPro" id="IPR029035">
    <property type="entry name" value="DHS-like_NAD/FAD-binding_dom"/>
</dbReference>
<dbReference type="InParanoid" id="A0A7M7LND0"/>
<keyword evidence="5" id="KW-0496">Mitochondrion</keyword>
<name>A0A7M7LND0_NASVI</name>
<comment type="subcellular location">
    <subcellularLocation>
        <location evidence="5">Mitochondrion matrix</location>
    </subcellularLocation>
</comment>
<dbReference type="Proteomes" id="UP000002358">
    <property type="component" value="Chromosome 3"/>
</dbReference>
<keyword evidence="4 5" id="KW-0520">NAD</keyword>
<dbReference type="InterPro" id="IPR026587">
    <property type="entry name" value="Sirtuin_class_II"/>
</dbReference>
<accession>A0A7M7LND0</accession>
<dbReference type="InterPro" id="IPR050134">
    <property type="entry name" value="NAD-dep_sirtuin_deacylases"/>
</dbReference>
<evidence type="ECO:0000256" key="6">
    <source>
        <dbReference type="PROSITE-ProRule" id="PRU00236"/>
    </source>
</evidence>
<comment type="similarity">
    <text evidence="5">Belongs to the sirtuin family. Class II subfamily.</text>
</comment>
<dbReference type="EnsemblMetazoa" id="XM_003424241">
    <property type="protein sequence ID" value="XP_003424289"/>
    <property type="gene ID" value="LOC100678228"/>
</dbReference>
<dbReference type="SUPFAM" id="SSF52467">
    <property type="entry name" value="DHS-like NAD/FAD-binding domain"/>
    <property type="match status" value="1"/>
</dbReference>
<comment type="function">
    <text evidence="5">NAD-dependent protein deacylase. Catalyzes the NAD-dependent hydrolysis of acyl groups from lysine residues.</text>
</comment>
<dbReference type="OrthoDB" id="424302at2759"/>
<dbReference type="InterPro" id="IPR026591">
    <property type="entry name" value="Sirtuin_cat_small_dom_sf"/>
</dbReference>
<dbReference type="InterPro" id="IPR003000">
    <property type="entry name" value="Sirtuin"/>
</dbReference>
<comment type="catalytic activity">
    <reaction evidence="5">
        <text>N(6)-acetyl-L-lysyl-[protein] + NAD(+) + H2O = 2''-O-acetyl-ADP-D-ribose + nicotinamide + L-lysyl-[protein]</text>
        <dbReference type="Rhea" id="RHEA:43636"/>
        <dbReference type="Rhea" id="RHEA-COMP:9752"/>
        <dbReference type="Rhea" id="RHEA-COMP:10731"/>
        <dbReference type="ChEBI" id="CHEBI:15377"/>
        <dbReference type="ChEBI" id="CHEBI:17154"/>
        <dbReference type="ChEBI" id="CHEBI:29969"/>
        <dbReference type="ChEBI" id="CHEBI:57540"/>
        <dbReference type="ChEBI" id="CHEBI:61930"/>
        <dbReference type="ChEBI" id="CHEBI:83767"/>
        <dbReference type="EC" id="2.3.1.286"/>
    </reaction>
</comment>
<sequence>MSLIVPTIRGISLKNCSFSLNFTDRVNSLSSLAFVPKCQPAREEDVRMLKHFVNTSGKICVITGAGISTESGIPDYRSEGVGLFATSDRRPVSYQDFCKSDKTRRRYWARNYAAWPRFSLFQPNVTHKWLKNMEDIGKVSCVITQNVDNLHIKAGSKNVVELHGTGYRVVCLSCNNKIDRFVFQEVLNKLNPDMKASCEAIRPDGDVDLSQDQIDDFKIPPCSKCGGIMKPDIVFFGDNVPKQVVERVQNEVEEADSLLVLGTSLTTFSGYRIVLQAVEAVKPIAILNIGDTRGDEHAQIRVHGRCGEILPMLTDDKS</sequence>
<dbReference type="GO" id="GO:0017136">
    <property type="term" value="F:histone deacetylase activity, NAD-dependent"/>
    <property type="evidence" value="ECO:0007669"/>
    <property type="project" value="TreeGrafter"/>
</dbReference>
<evidence type="ECO:0000313" key="9">
    <source>
        <dbReference type="Proteomes" id="UP000002358"/>
    </source>
</evidence>
<feature type="binding site" evidence="5 6">
    <location>
        <position position="222"/>
    </location>
    <ligand>
        <name>Zn(2+)</name>
        <dbReference type="ChEBI" id="CHEBI:29105"/>
    </ligand>
</feature>
<dbReference type="Pfam" id="PF02146">
    <property type="entry name" value="SIR2"/>
    <property type="match status" value="1"/>
</dbReference>
<keyword evidence="2 5" id="KW-0479">Metal-binding</keyword>
<evidence type="ECO:0000256" key="1">
    <source>
        <dbReference type="ARBA" id="ARBA00022679"/>
    </source>
</evidence>
<evidence type="ECO:0000256" key="5">
    <source>
        <dbReference type="HAMAP-Rule" id="MF_03161"/>
    </source>
</evidence>
<dbReference type="InterPro" id="IPR026590">
    <property type="entry name" value="Ssirtuin_cat_dom"/>
</dbReference>
<keyword evidence="3 5" id="KW-0862">Zinc</keyword>
<proteinExistence type="inferred from homology"/>
<feature type="binding site" evidence="5 6">
    <location>
        <position position="225"/>
    </location>
    <ligand>
        <name>Zn(2+)</name>
        <dbReference type="ChEBI" id="CHEBI:29105"/>
    </ligand>
</feature>
<reference evidence="8" key="1">
    <citation type="submission" date="2021-01" db="UniProtKB">
        <authorList>
            <consortium name="EnsemblMetazoa"/>
        </authorList>
    </citation>
    <scope>IDENTIFICATION</scope>
</reference>
<comment type="cofactor">
    <cofactor evidence="5">
        <name>Zn(2+)</name>
        <dbReference type="ChEBI" id="CHEBI:29105"/>
    </cofactor>
    <text evidence="5">Binds 1 zinc ion per subunit.</text>
</comment>
<dbReference type="PROSITE" id="PS50305">
    <property type="entry name" value="SIRTUIN"/>
    <property type="match status" value="1"/>
</dbReference>
<dbReference type="Gene3D" id="3.30.1600.10">
    <property type="entry name" value="SIR2/SIRT2 'Small Domain"/>
    <property type="match status" value="1"/>
</dbReference>
<feature type="binding site" evidence="5">
    <location>
        <begin position="145"/>
        <end position="148"/>
    </location>
    <ligand>
        <name>NAD(+)</name>
        <dbReference type="ChEBI" id="CHEBI:57540"/>
    </ligand>
</feature>
<evidence type="ECO:0000256" key="4">
    <source>
        <dbReference type="ARBA" id="ARBA00023027"/>
    </source>
</evidence>
<keyword evidence="9" id="KW-1185">Reference proteome</keyword>
<evidence type="ECO:0000313" key="8">
    <source>
        <dbReference type="EnsemblMetazoa" id="XP_003424289"/>
    </source>
</evidence>
<organism evidence="8 9">
    <name type="scientific">Nasonia vitripennis</name>
    <name type="common">Parasitic wasp</name>
    <dbReference type="NCBI Taxonomy" id="7425"/>
    <lineage>
        <taxon>Eukaryota</taxon>
        <taxon>Metazoa</taxon>
        <taxon>Ecdysozoa</taxon>
        <taxon>Arthropoda</taxon>
        <taxon>Hexapoda</taxon>
        <taxon>Insecta</taxon>
        <taxon>Pterygota</taxon>
        <taxon>Neoptera</taxon>
        <taxon>Endopterygota</taxon>
        <taxon>Hymenoptera</taxon>
        <taxon>Apocrita</taxon>
        <taxon>Proctotrupomorpha</taxon>
        <taxon>Chalcidoidea</taxon>
        <taxon>Pteromalidae</taxon>
        <taxon>Pteromalinae</taxon>
        <taxon>Nasonia</taxon>
    </lineage>
</organism>
<dbReference type="RefSeq" id="XP_003424289.1">
    <property type="nucleotide sequence ID" value="XM_003424241.5"/>
</dbReference>
<dbReference type="PANTHER" id="PTHR11085">
    <property type="entry name" value="NAD-DEPENDENT PROTEIN DEACYLASE SIRTUIN-5, MITOCHONDRIAL-RELATED"/>
    <property type="match status" value="1"/>
</dbReference>
<dbReference type="SMR" id="A0A7M7LND0"/>
<dbReference type="EC" id="2.3.1.-" evidence="5"/>
<evidence type="ECO:0000259" key="7">
    <source>
        <dbReference type="PROSITE" id="PS50305"/>
    </source>
</evidence>
<dbReference type="GeneID" id="100678228"/>
<keyword evidence="1 5" id="KW-0808">Transferase</keyword>
<feature type="binding site" evidence="5">
    <location>
        <begin position="64"/>
        <end position="84"/>
    </location>
    <ligand>
        <name>NAD(+)</name>
        <dbReference type="ChEBI" id="CHEBI:57540"/>
    </ligand>
</feature>
<dbReference type="FunCoup" id="A0A7M7LND0">
    <property type="interactions" value="1333"/>
</dbReference>
<dbReference type="GO" id="GO:0070403">
    <property type="term" value="F:NAD+ binding"/>
    <property type="evidence" value="ECO:0007669"/>
    <property type="project" value="UniProtKB-UniRule"/>
</dbReference>
<protein>
    <recommendedName>
        <fullName evidence="5">NAD-dependent protein deacylase</fullName>
        <ecNumber evidence="5">2.3.1.-</ecNumber>
    </recommendedName>
    <alternativeName>
        <fullName evidence="5">Regulatory protein SIR2 homolog</fullName>
    </alternativeName>
</protein>
<evidence type="ECO:0000256" key="3">
    <source>
        <dbReference type="ARBA" id="ARBA00022833"/>
    </source>
</evidence>
<feature type="active site" description="Proton acceptor" evidence="5 6">
    <location>
        <position position="163"/>
    </location>
</feature>
<dbReference type="PANTHER" id="PTHR11085:SF10">
    <property type="entry name" value="NAD-DEPENDENT PROTEIN DEACYLASE SIRTUIN-5, MITOCHONDRIAL-RELATED"/>
    <property type="match status" value="1"/>
</dbReference>
<feature type="binding site" evidence="5">
    <location>
        <begin position="262"/>
        <end position="264"/>
    </location>
    <ligand>
        <name>NAD(+)</name>
        <dbReference type="ChEBI" id="CHEBI:57540"/>
    </ligand>
</feature>
<dbReference type="CDD" id="cd01409">
    <property type="entry name" value="SIRT4"/>
    <property type="match status" value="1"/>
</dbReference>
<dbReference type="Gene3D" id="3.40.50.1220">
    <property type="entry name" value="TPP-binding domain"/>
    <property type="match status" value="1"/>
</dbReference>
<dbReference type="KEGG" id="nvi:100678228"/>
<dbReference type="GO" id="GO:0005759">
    <property type="term" value="C:mitochondrial matrix"/>
    <property type="evidence" value="ECO:0007669"/>
    <property type="project" value="UniProtKB-SubCell"/>
</dbReference>
<feature type="binding site" evidence="5">
    <location>
        <position position="306"/>
    </location>
    <ligand>
        <name>NAD(+)</name>
        <dbReference type="ChEBI" id="CHEBI:57540"/>
    </ligand>
</feature>
<feature type="domain" description="Deacetylase sirtuin-type" evidence="7">
    <location>
        <begin position="39"/>
        <end position="318"/>
    </location>
</feature>
<feature type="binding site" evidence="5 6">
    <location>
        <position position="171"/>
    </location>
    <ligand>
        <name>Zn(2+)</name>
        <dbReference type="ChEBI" id="CHEBI:29105"/>
    </ligand>
</feature>
<dbReference type="GO" id="GO:0008270">
    <property type="term" value="F:zinc ion binding"/>
    <property type="evidence" value="ECO:0007669"/>
    <property type="project" value="UniProtKB-UniRule"/>
</dbReference>
<dbReference type="NCBIfam" id="NF003738">
    <property type="entry name" value="PRK05333.1"/>
    <property type="match status" value="1"/>
</dbReference>
<dbReference type="HAMAP" id="MF_01967">
    <property type="entry name" value="Sirtuin_ClassII"/>
    <property type="match status" value="1"/>
</dbReference>
<feature type="binding site" evidence="5 6">
    <location>
        <position position="174"/>
    </location>
    <ligand>
        <name>Zn(2+)</name>
        <dbReference type="ChEBI" id="CHEBI:29105"/>
    </ligand>
</feature>
<dbReference type="AlphaFoldDB" id="A0A7M7LND0"/>